<name>A0A7U4P2Q2_9BURK</name>
<sequence length="386" mass="41653">MQRINTPDGNFHAGDPSAGVKGTVVTQPFMQAVQEELAAVPESVGIKLDPNDNGQLLKGIQKIVGNAGANYQPVLGYTPVQQGTGALQGQNAVKIGWATDGSGLRVTIDTTDVGVVAFASQLAAYASQQWVLNNAVPKGGGAMTGPLAVPQVQLSQGYADNDGTKPLIYNDPSVRNVVFRTGPSNAYKYTVIDENGVMNLPARPSFAGSTPWDTGNFDPNSKLNTSGGIVGGRLALSKQGWQADFQLRNWRDGQDVSSYLRARDGGGIEIINNAYNGVIWSVNDWGDMYFRDQHRATPGGNWFFENHGWSNDVLNDLYNRDNSKANAGATCQPYDFAEFGPLRQSTGTTTVDAPDSWFVKGIRTDNWNGDAAPRTLFLRCTRIRNT</sequence>
<dbReference type="KEGG" id="bhg:I6G56_15225"/>
<evidence type="ECO:0000313" key="1">
    <source>
        <dbReference type="EMBL" id="QPS42919.1"/>
    </source>
</evidence>
<dbReference type="EMBL" id="CP065686">
    <property type="protein sequence ID" value="QPS42919.1"/>
    <property type="molecule type" value="Genomic_DNA"/>
</dbReference>
<accession>A0A7U4P2Q2</accession>
<dbReference type="Proteomes" id="UP000594943">
    <property type="component" value="Chromosome 1"/>
</dbReference>
<gene>
    <name evidence="1" type="ORF">I6G56_15225</name>
</gene>
<proteinExistence type="predicted"/>
<accession>A0A7T2TZK4</accession>
<dbReference type="RefSeq" id="WP_052687564.1">
    <property type="nucleotide sequence ID" value="NZ_CP013380.1"/>
</dbReference>
<organism evidence="1 2">
    <name type="scientific">Burkholderia humptydooensis</name>
    <dbReference type="NCBI Taxonomy" id="430531"/>
    <lineage>
        <taxon>Bacteria</taxon>
        <taxon>Pseudomonadati</taxon>
        <taxon>Pseudomonadota</taxon>
        <taxon>Betaproteobacteria</taxon>
        <taxon>Burkholderiales</taxon>
        <taxon>Burkholderiaceae</taxon>
        <taxon>Burkholderia</taxon>
        <taxon>pseudomallei group</taxon>
    </lineage>
</organism>
<evidence type="ECO:0000313" key="2">
    <source>
        <dbReference type="Proteomes" id="UP000594943"/>
    </source>
</evidence>
<reference evidence="1 2" key="1">
    <citation type="submission" date="2020-12" db="EMBL/GenBank/DDBJ databases">
        <title>FDA dAtabase for Regulatory Grade micrObial Sequences (FDA-ARGOS): Supporting development and validation of Infectious Disease Dx tests.</title>
        <authorList>
            <person name="Nelson B."/>
            <person name="Plummer A."/>
            <person name="Tallon L."/>
            <person name="Sadzewicz L."/>
            <person name="Zhao X."/>
            <person name="Boylan J."/>
            <person name="Ott S."/>
            <person name="Bowen H."/>
            <person name="Vavikolanu K."/>
            <person name="Mehta A."/>
            <person name="Aluvathingal J."/>
            <person name="Nadendla S."/>
            <person name="Myers T."/>
            <person name="Yan Y."/>
            <person name="Sichtig H."/>
        </authorList>
    </citation>
    <scope>NUCLEOTIDE SEQUENCE [LARGE SCALE GENOMIC DNA]</scope>
    <source>
        <strain evidence="1 2">FDAARGOS_899</strain>
    </source>
</reference>
<dbReference type="AlphaFoldDB" id="A0A7U4P2Q2"/>
<protein>
    <submittedName>
        <fullName evidence="1">Uncharacterized protein</fullName>
    </submittedName>
</protein>